<dbReference type="PANTHER" id="PTHR12143">
    <property type="entry name" value="PEPTIDE N-GLYCANASE PNGASE -RELATED"/>
    <property type="match status" value="1"/>
</dbReference>
<name>A0A5B8XUV7_9DELT</name>
<evidence type="ECO:0000313" key="4">
    <source>
        <dbReference type="Proteomes" id="UP000321595"/>
    </source>
</evidence>
<dbReference type="EMBL" id="CP042467">
    <property type="protein sequence ID" value="QED28957.1"/>
    <property type="molecule type" value="Genomic_DNA"/>
</dbReference>
<reference evidence="3 4" key="1">
    <citation type="submission" date="2019-08" db="EMBL/GenBank/DDBJ databases">
        <authorList>
            <person name="Liang Q."/>
        </authorList>
    </citation>
    <scope>NUCLEOTIDE SEQUENCE [LARGE SCALE GENOMIC DNA]</scope>
    <source>
        <strain evidence="3 4">V1718</strain>
    </source>
</reference>
<evidence type="ECO:0000259" key="2">
    <source>
        <dbReference type="Pfam" id="PF17678"/>
    </source>
</evidence>
<dbReference type="InterPro" id="IPR005887">
    <property type="entry name" value="GH92_a_mannosidase_put"/>
</dbReference>
<dbReference type="GO" id="GO:0006516">
    <property type="term" value="P:glycoprotein catabolic process"/>
    <property type="evidence" value="ECO:0007669"/>
    <property type="project" value="TreeGrafter"/>
</dbReference>
<dbReference type="PANTHER" id="PTHR12143:SF43">
    <property type="entry name" value="PUTATIVE-RELATED"/>
    <property type="match status" value="1"/>
</dbReference>
<dbReference type="GO" id="GO:0030246">
    <property type="term" value="F:carbohydrate binding"/>
    <property type="evidence" value="ECO:0007669"/>
    <property type="project" value="InterPro"/>
</dbReference>
<dbReference type="Gene3D" id="1.20.1610.10">
    <property type="entry name" value="alpha-1,2-mannosidases domains"/>
    <property type="match status" value="1"/>
</dbReference>
<dbReference type="RefSeq" id="WP_146961841.1">
    <property type="nucleotide sequence ID" value="NZ_CP042467.1"/>
</dbReference>
<dbReference type="InterPro" id="IPR050883">
    <property type="entry name" value="PNGase"/>
</dbReference>
<dbReference type="Gene3D" id="2.70.98.10">
    <property type="match status" value="1"/>
</dbReference>
<gene>
    <name evidence="3" type="ORF">FRD01_17275</name>
</gene>
<evidence type="ECO:0000313" key="3">
    <source>
        <dbReference type="EMBL" id="QED28957.1"/>
    </source>
</evidence>
<protein>
    <submittedName>
        <fullName evidence="3">Glycoside hydrolase family 92 protein</fullName>
    </submittedName>
</protein>
<dbReference type="InterPro" id="IPR041371">
    <property type="entry name" value="GH92_N"/>
</dbReference>
<dbReference type="InterPro" id="IPR014718">
    <property type="entry name" value="GH-type_carb-bd"/>
</dbReference>
<keyword evidence="4" id="KW-1185">Reference proteome</keyword>
<sequence>MSSSHSLRALLLGLVLAGCSEPESVSFPDIAPADLGDWQPDFGEESDLGEPLEPVTPDTMLDYVDPFIGTGGLGFAYGGLTPAAQAPLGMVRVGPDTSEGSNYSTLIDRFSGYRAQDPNTRGFSHLHFVGTGVADYGNLRVLPTTREVSERPYRSWYATHQNQAAGPGWYRSELDEGEVGVELVAGIRSAIHHYTFGEAGEDNIVLIDPTSSLKDSGVEAATWSVDGTTFETELTYRGSYVGRTRPFTLWASIELSETPESVEIWDDEASQWSAVASGVDAPARLVFSGDEVVLKVGISFQSMEQARENRLEATSRDELLETTESAWKELLSRVLVEGGEELERTLFYTALYNCFRMPTRLDEAGRYRGLNGELHELTEGRYFTDLSLWDTYRTLHPLWTLIAPEAQRDALNSLIRMGEDGGFIPRWPAALSYTSGMEGEPAMVMFGESAAKGLDGVDYQRAWELFEPVADASAPEGGYDARRGVERYAELGWIPADEFSSAASNTLEWSVADYGLAQLTNHLGLTEESARFRERADSWKNIYREDEGFFWPRNADGSWAELRSKTAYNERSGIFVEGSAWHYRFYPLHDPEGLRDLMGAETMEAALDEFFEESRLFEITERTQLALPDPYYWHSNQPSIHSVSHYAALGRLDKLSEWTRAIQYSAYTPTPDGLPGNDDGGTMSAWFVWSAIGLYPVVGTNSYVPMPPLFPKITIRLEDSTLVIEAPGASRTVGKLVAADPFPETTAGQDINLVYTLEAFD</sequence>
<proteinExistence type="predicted"/>
<dbReference type="Gene3D" id="1.20.1050.60">
    <property type="entry name" value="alpha-1,2-mannosidase"/>
    <property type="match status" value="1"/>
</dbReference>
<feature type="domain" description="Glycosyl hydrolase family 92 N-terminal" evidence="2">
    <location>
        <begin position="63"/>
        <end position="299"/>
    </location>
</feature>
<dbReference type="Proteomes" id="UP000321595">
    <property type="component" value="Chromosome"/>
</dbReference>
<dbReference type="NCBIfam" id="TIGR01180">
    <property type="entry name" value="aman2_put"/>
    <property type="match status" value="1"/>
</dbReference>
<keyword evidence="3" id="KW-0378">Hydrolase</keyword>
<dbReference type="Gene3D" id="3.30.2080.10">
    <property type="entry name" value="GH92 mannosidase domain"/>
    <property type="match status" value="1"/>
</dbReference>
<accession>A0A5B8XUV7</accession>
<dbReference type="AlphaFoldDB" id="A0A5B8XUV7"/>
<dbReference type="InterPro" id="IPR012939">
    <property type="entry name" value="Glyco_hydro_92"/>
</dbReference>
<dbReference type="OrthoDB" id="9804511at2"/>
<dbReference type="SUPFAM" id="SSF48208">
    <property type="entry name" value="Six-hairpin glycosidases"/>
    <property type="match status" value="1"/>
</dbReference>
<organism evidence="3 4">
    <name type="scientific">Microvenator marinus</name>
    <dbReference type="NCBI Taxonomy" id="2600177"/>
    <lineage>
        <taxon>Bacteria</taxon>
        <taxon>Deltaproteobacteria</taxon>
        <taxon>Bradymonadales</taxon>
        <taxon>Microvenatoraceae</taxon>
        <taxon>Microvenator</taxon>
    </lineage>
</organism>
<dbReference type="Pfam" id="PF17678">
    <property type="entry name" value="Glyco_hydro_92N"/>
    <property type="match status" value="1"/>
</dbReference>
<dbReference type="Pfam" id="PF07971">
    <property type="entry name" value="Glyco_hydro_92"/>
    <property type="match status" value="1"/>
</dbReference>
<evidence type="ECO:0000259" key="1">
    <source>
        <dbReference type="Pfam" id="PF07971"/>
    </source>
</evidence>
<dbReference type="InterPro" id="IPR008928">
    <property type="entry name" value="6-hairpin_glycosidase_sf"/>
</dbReference>
<dbReference type="KEGG" id="bbae:FRD01_17275"/>
<dbReference type="GO" id="GO:0000224">
    <property type="term" value="F:peptide-N4-(N-acetyl-beta-glucosaminyl)asparagine amidase activity"/>
    <property type="evidence" value="ECO:0007669"/>
    <property type="project" value="TreeGrafter"/>
</dbReference>
<dbReference type="GO" id="GO:0005975">
    <property type="term" value="P:carbohydrate metabolic process"/>
    <property type="evidence" value="ECO:0007669"/>
    <property type="project" value="InterPro"/>
</dbReference>
<dbReference type="GO" id="GO:0005829">
    <property type="term" value="C:cytosol"/>
    <property type="evidence" value="ECO:0007669"/>
    <property type="project" value="TreeGrafter"/>
</dbReference>
<feature type="domain" description="Glycosyl hydrolase family 92" evidence="1">
    <location>
        <begin position="308"/>
        <end position="730"/>
    </location>
</feature>